<dbReference type="PANTHER" id="PTHR24220">
    <property type="entry name" value="IMPORT ATP-BINDING PROTEIN"/>
    <property type="match status" value="1"/>
</dbReference>
<dbReference type="InterPro" id="IPR027417">
    <property type="entry name" value="P-loop_NTPase"/>
</dbReference>
<dbReference type="InterPro" id="IPR017871">
    <property type="entry name" value="ABC_transporter-like_CS"/>
</dbReference>
<accession>A0A1M6B735</accession>
<dbReference type="InterPro" id="IPR017911">
    <property type="entry name" value="MacB-like_ATP-bd"/>
</dbReference>
<feature type="domain" description="ABC transporter" evidence="4">
    <location>
        <begin position="8"/>
        <end position="248"/>
    </location>
</feature>
<dbReference type="InterPro" id="IPR003593">
    <property type="entry name" value="AAA+_ATPase"/>
</dbReference>
<organism evidence="5 6">
    <name type="scientific">Desulfosporosinus lacus DSM 15449</name>
    <dbReference type="NCBI Taxonomy" id="1121420"/>
    <lineage>
        <taxon>Bacteria</taxon>
        <taxon>Bacillati</taxon>
        <taxon>Bacillota</taxon>
        <taxon>Clostridia</taxon>
        <taxon>Eubacteriales</taxon>
        <taxon>Desulfitobacteriaceae</taxon>
        <taxon>Desulfosporosinus</taxon>
    </lineage>
</organism>
<gene>
    <name evidence="5" type="ORF">SAMN02746098_04101</name>
</gene>
<evidence type="ECO:0000313" key="6">
    <source>
        <dbReference type="Proteomes" id="UP000183954"/>
    </source>
</evidence>
<protein>
    <submittedName>
        <fullName evidence="5">Putative ABC transport system ATP-binding protein</fullName>
    </submittedName>
</protein>
<dbReference type="Pfam" id="PF00005">
    <property type="entry name" value="ABC_tran"/>
    <property type="match status" value="1"/>
</dbReference>
<dbReference type="PROSITE" id="PS50893">
    <property type="entry name" value="ABC_TRANSPORTER_2"/>
    <property type="match status" value="1"/>
</dbReference>
<evidence type="ECO:0000256" key="3">
    <source>
        <dbReference type="ARBA" id="ARBA00022840"/>
    </source>
</evidence>
<dbReference type="GO" id="GO:0016887">
    <property type="term" value="F:ATP hydrolysis activity"/>
    <property type="evidence" value="ECO:0007669"/>
    <property type="project" value="InterPro"/>
</dbReference>
<keyword evidence="1" id="KW-0813">Transport</keyword>
<keyword evidence="2" id="KW-0547">Nucleotide-binding</keyword>
<dbReference type="AlphaFoldDB" id="A0A1M6B735"/>
<dbReference type="PROSITE" id="PS00211">
    <property type="entry name" value="ABC_TRANSPORTER_1"/>
    <property type="match status" value="1"/>
</dbReference>
<dbReference type="Gene3D" id="3.40.50.300">
    <property type="entry name" value="P-loop containing nucleotide triphosphate hydrolases"/>
    <property type="match status" value="1"/>
</dbReference>
<dbReference type="InterPro" id="IPR003439">
    <property type="entry name" value="ABC_transporter-like_ATP-bd"/>
</dbReference>
<keyword evidence="3 5" id="KW-0067">ATP-binding</keyword>
<dbReference type="Proteomes" id="UP000183954">
    <property type="component" value="Unassembled WGS sequence"/>
</dbReference>
<evidence type="ECO:0000256" key="1">
    <source>
        <dbReference type="ARBA" id="ARBA00022448"/>
    </source>
</evidence>
<dbReference type="CDD" id="cd03255">
    <property type="entry name" value="ABC_MJ0796_LolCDE_FtsE"/>
    <property type="match status" value="1"/>
</dbReference>
<dbReference type="GO" id="GO:0098796">
    <property type="term" value="C:membrane protein complex"/>
    <property type="evidence" value="ECO:0007669"/>
    <property type="project" value="UniProtKB-ARBA"/>
</dbReference>
<proteinExistence type="predicted"/>
<dbReference type="OrthoDB" id="9810992at2"/>
<reference evidence="6" key="1">
    <citation type="submission" date="2016-11" db="EMBL/GenBank/DDBJ databases">
        <authorList>
            <person name="Varghese N."/>
            <person name="Submissions S."/>
        </authorList>
    </citation>
    <scope>NUCLEOTIDE SEQUENCE [LARGE SCALE GENOMIC DNA]</scope>
    <source>
        <strain evidence="6">DSM 15449</strain>
    </source>
</reference>
<evidence type="ECO:0000259" key="4">
    <source>
        <dbReference type="PROSITE" id="PS50893"/>
    </source>
</evidence>
<dbReference type="FunFam" id="3.40.50.300:FF:000032">
    <property type="entry name" value="Export ABC transporter ATP-binding protein"/>
    <property type="match status" value="1"/>
</dbReference>
<name>A0A1M6B735_9FIRM</name>
<dbReference type="SMART" id="SM00382">
    <property type="entry name" value="AAA"/>
    <property type="match status" value="1"/>
</dbReference>
<sequence>MTAVCSVLRIKGIEKVYSIGNNKVFALRNVDFELNKGEIVVVMGSSGSGKSTLLNILGGLDAPTKGEIFIDGLEVKDYYKEPYATEYRRNNIGFVFQSYNLLHALTVEENVALPLILKHESASVIKENTHNMLKLVGLYERRTHRSIELSGGQQQRVAVARALVTSPSILLADEPTGNLDSQTSIEILELLVEMKQKLNQSIVLVTHDPKVAAYGDRVFFFKDGRIVNEYQAEAHVPNIERTLMIMNNLQGS</sequence>
<dbReference type="RefSeq" id="WP_073031736.1">
    <property type="nucleotide sequence ID" value="NZ_FQXJ01000018.1"/>
</dbReference>
<evidence type="ECO:0000313" key="5">
    <source>
        <dbReference type="EMBL" id="SHI44541.1"/>
    </source>
</evidence>
<dbReference type="PANTHER" id="PTHR24220:SF86">
    <property type="entry name" value="ABC TRANSPORTER ABCH.1"/>
    <property type="match status" value="1"/>
</dbReference>
<dbReference type="GO" id="GO:0022857">
    <property type="term" value="F:transmembrane transporter activity"/>
    <property type="evidence" value="ECO:0007669"/>
    <property type="project" value="TreeGrafter"/>
</dbReference>
<dbReference type="SUPFAM" id="SSF52540">
    <property type="entry name" value="P-loop containing nucleoside triphosphate hydrolases"/>
    <property type="match status" value="1"/>
</dbReference>
<dbReference type="GO" id="GO:0005886">
    <property type="term" value="C:plasma membrane"/>
    <property type="evidence" value="ECO:0007669"/>
    <property type="project" value="TreeGrafter"/>
</dbReference>
<dbReference type="STRING" id="1121420.SAMN02746098_04101"/>
<dbReference type="GO" id="GO:0005524">
    <property type="term" value="F:ATP binding"/>
    <property type="evidence" value="ECO:0007669"/>
    <property type="project" value="UniProtKB-KW"/>
</dbReference>
<evidence type="ECO:0000256" key="2">
    <source>
        <dbReference type="ARBA" id="ARBA00022741"/>
    </source>
</evidence>
<keyword evidence="6" id="KW-1185">Reference proteome</keyword>
<dbReference type="EMBL" id="FQXJ01000018">
    <property type="protein sequence ID" value="SHI44541.1"/>
    <property type="molecule type" value="Genomic_DNA"/>
</dbReference>
<dbReference type="InterPro" id="IPR015854">
    <property type="entry name" value="ABC_transpr_LolD-like"/>
</dbReference>